<dbReference type="EMBL" id="JADJZA010000008">
    <property type="protein sequence ID" value="MBK9298105.1"/>
    <property type="molecule type" value="Genomic_DNA"/>
</dbReference>
<keyword evidence="4 5" id="KW-0472">Membrane</keyword>
<feature type="transmembrane region" description="Helical" evidence="5">
    <location>
        <begin position="275"/>
        <end position="293"/>
    </location>
</feature>
<dbReference type="AlphaFoldDB" id="A0A936NDR5"/>
<reference evidence="7 8" key="1">
    <citation type="submission" date="2020-10" db="EMBL/GenBank/DDBJ databases">
        <title>Connecting structure to function with the recovery of over 1000 high-quality activated sludge metagenome-assembled genomes encoding full-length rRNA genes using long-read sequencing.</title>
        <authorList>
            <person name="Singleton C.M."/>
            <person name="Petriglieri F."/>
            <person name="Kristensen J.M."/>
            <person name="Kirkegaard R.H."/>
            <person name="Michaelsen T.Y."/>
            <person name="Andersen M.H."/>
            <person name="Karst S.M."/>
            <person name="Dueholm M.S."/>
            <person name="Nielsen P.H."/>
            <person name="Albertsen M."/>
        </authorList>
    </citation>
    <scope>NUCLEOTIDE SEQUENCE [LARGE SCALE GENOMIC DNA]</scope>
    <source>
        <strain evidence="7">Lyne_18-Q3-R50-59_MAXAC.006</strain>
    </source>
</reference>
<accession>A0A936NDR5</accession>
<feature type="transmembrane region" description="Helical" evidence="5">
    <location>
        <begin position="72"/>
        <end position="105"/>
    </location>
</feature>
<evidence type="ECO:0000256" key="4">
    <source>
        <dbReference type="ARBA" id="ARBA00023136"/>
    </source>
</evidence>
<comment type="caution">
    <text evidence="7">The sequence shown here is derived from an EMBL/GenBank/DDBJ whole genome shotgun (WGS) entry which is preliminary data.</text>
</comment>
<dbReference type="Proteomes" id="UP000727993">
    <property type="component" value="Unassembled WGS sequence"/>
</dbReference>
<evidence type="ECO:0000256" key="5">
    <source>
        <dbReference type="SAM" id="Phobius"/>
    </source>
</evidence>
<feature type="transmembrane region" description="Helical" evidence="5">
    <location>
        <begin position="305"/>
        <end position="326"/>
    </location>
</feature>
<evidence type="ECO:0000259" key="6">
    <source>
        <dbReference type="Pfam" id="PF13515"/>
    </source>
</evidence>
<dbReference type="GO" id="GO:0016020">
    <property type="term" value="C:membrane"/>
    <property type="evidence" value="ECO:0007669"/>
    <property type="project" value="UniProtKB-SubCell"/>
</dbReference>
<protein>
    <submittedName>
        <fullName evidence="7">FUSC family protein</fullName>
    </submittedName>
</protein>
<keyword evidence="2 5" id="KW-0812">Transmembrane</keyword>
<dbReference type="Pfam" id="PF13515">
    <property type="entry name" value="FUSC_2"/>
    <property type="match status" value="1"/>
</dbReference>
<feature type="transmembrane region" description="Helical" evidence="5">
    <location>
        <begin position="111"/>
        <end position="132"/>
    </location>
</feature>
<organism evidence="7 8">
    <name type="scientific">Candidatus Neomicrothrix subdominans</name>
    <dbReference type="NCBI Taxonomy" id="2954438"/>
    <lineage>
        <taxon>Bacteria</taxon>
        <taxon>Bacillati</taxon>
        <taxon>Actinomycetota</taxon>
        <taxon>Acidimicrobiia</taxon>
        <taxon>Acidimicrobiales</taxon>
        <taxon>Microthrixaceae</taxon>
        <taxon>Candidatus Neomicrothrix</taxon>
    </lineage>
</organism>
<evidence type="ECO:0000256" key="1">
    <source>
        <dbReference type="ARBA" id="ARBA00004141"/>
    </source>
</evidence>
<evidence type="ECO:0000313" key="7">
    <source>
        <dbReference type="EMBL" id="MBK9298105.1"/>
    </source>
</evidence>
<evidence type="ECO:0000313" key="8">
    <source>
        <dbReference type="Proteomes" id="UP000727993"/>
    </source>
</evidence>
<evidence type="ECO:0000256" key="3">
    <source>
        <dbReference type="ARBA" id="ARBA00022989"/>
    </source>
</evidence>
<dbReference type="InterPro" id="IPR049453">
    <property type="entry name" value="Memb_transporter_dom"/>
</dbReference>
<feature type="transmembrane region" description="Helical" evidence="5">
    <location>
        <begin position="182"/>
        <end position="215"/>
    </location>
</feature>
<name>A0A936NDR5_9ACTN</name>
<gene>
    <name evidence="7" type="ORF">IPN02_14980</name>
</gene>
<evidence type="ECO:0000256" key="2">
    <source>
        <dbReference type="ARBA" id="ARBA00022692"/>
    </source>
</evidence>
<feature type="transmembrane region" description="Helical" evidence="5">
    <location>
        <begin position="144"/>
        <end position="162"/>
    </location>
</feature>
<feature type="transmembrane region" description="Helical" evidence="5">
    <location>
        <begin position="20"/>
        <end position="41"/>
    </location>
</feature>
<proteinExistence type="predicted"/>
<comment type="subcellular location">
    <subcellularLocation>
        <location evidence="1">Membrane</location>
        <topology evidence="1">Multi-pass membrane protein</topology>
    </subcellularLocation>
</comment>
<feature type="domain" description="Integral membrane bound transporter" evidence="6">
    <location>
        <begin position="193"/>
        <end position="319"/>
    </location>
</feature>
<sequence>MNVFRWDRAQRDVIRGGIAWNWRFAGFGAAMGLVAVVMVFAGEVLTGTYLLIGSVPAAVVGLAPQRDARRPVLIVGVLFGVSILLGSILAVWVPLAVVGMFVVGYLAAQVAAWKPAGVVALSVILPLTAIGLTYQGIADSAKVAGLMILGAIGSYIWALVLPEYEGDVPQQPQMTPAEAKRYGLVLGVAGAVSTLVAFALDVDFVGWLVGSTLLVIRPTWDLLSARGIGRVISVIVGGVAAALLLLADLPTPAIAIVLWLVLVTMAATSASRWYVTPAFTSFLILWALLYGQAERNGVKVKLDERVVDTVIGVAVAYLVSGAFWLWGRGAANRRHDVS</sequence>
<keyword evidence="3 5" id="KW-1133">Transmembrane helix</keyword>